<proteinExistence type="predicted"/>
<feature type="region of interest" description="Disordered" evidence="1">
    <location>
        <begin position="1"/>
        <end position="29"/>
    </location>
</feature>
<evidence type="ECO:0000256" key="1">
    <source>
        <dbReference type="SAM" id="MobiDB-lite"/>
    </source>
</evidence>
<dbReference type="EMBL" id="SPHZ02000008">
    <property type="protein sequence ID" value="KAF0904016.1"/>
    <property type="molecule type" value="Genomic_DNA"/>
</dbReference>
<evidence type="ECO:0000313" key="3">
    <source>
        <dbReference type="Proteomes" id="UP000479710"/>
    </source>
</evidence>
<dbReference type="AlphaFoldDB" id="A0A6G1CV25"/>
<accession>A0A6G1CV25</accession>
<keyword evidence="3" id="KW-1185">Reference proteome</keyword>
<evidence type="ECO:0000313" key="2">
    <source>
        <dbReference type="EMBL" id="KAF0904016.1"/>
    </source>
</evidence>
<organism evidence="2 3">
    <name type="scientific">Oryza meyeriana var. granulata</name>
    <dbReference type="NCBI Taxonomy" id="110450"/>
    <lineage>
        <taxon>Eukaryota</taxon>
        <taxon>Viridiplantae</taxon>
        <taxon>Streptophyta</taxon>
        <taxon>Embryophyta</taxon>
        <taxon>Tracheophyta</taxon>
        <taxon>Spermatophyta</taxon>
        <taxon>Magnoliopsida</taxon>
        <taxon>Liliopsida</taxon>
        <taxon>Poales</taxon>
        <taxon>Poaceae</taxon>
        <taxon>BOP clade</taxon>
        <taxon>Oryzoideae</taxon>
        <taxon>Oryzeae</taxon>
        <taxon>Oryzinae</taxon>
        <taxon>Oryza</taxon>
        <taxon>Oryza meyeriana</taxon>
    </lineage>
</organism>
<dbReference type="Proteomes" id="UP000479710">
    <property type="component" value="Unassembled WGS sequence"/>
</dbReference>
<protein>
    <submittedName>
        <fullName evidence="2">Uncharacterized protein</fullName>
    </submittedName>
</protein>
<comment type="caution">
    <text evidence="2">The sequence shown here is derived from an EMBL/GenBank/DDBJ whole genome shotgun (WGS) entry which is preliminary data.</text>
</comment>
<reference evidence="2 3" key="1">
    <citation type="submission" date="2019-11" db="EMBL/GenBank/DDBJ databases">
        <title>Whole genome sequence of Oryza granulata.</title>
        <authorList>
            <person name="Li W."/>
        </authorList>
    </citation>
    <scope>NUCLEOTIDE SEQUENCE [LARGE SCALE GENOMIC DNA]</scope>
    <source>
        <strain evidence="3">cv. Menghai</strain>
        <tissue evidence="2">Leaf</tissue>
    </source>
</reference>
<feature type="compositionally biased region" description="Basic and acidic residues" evidence="1">
    <location>
        <begin position="12"/>
        <end position="26"/>
    </location>
</feature>
<sequence length="68" mass="7346">MIDTWRPASSHGGRDGDGAAEVDSRQRRWHGRWSSLVIQGTKAATSYKKTKSTTARLKSTAVAAAQTS</sequence>
<gene>
    <name evidence="2" type="ORF">E2562_030712</name>
</gene>
<name>A0A6G1CV25_9ORYZ</name>